<sequence>MQAFHNTDTHLTASTIARHNGYECCYNYPNLTSHSVAPISNYPCSHLIHFQN</sequence>
<proteinExistence type="predicted"/>
<protein>
    <submittedName>
        <fullName evidence="1">Uncharacterized protein</fullName>
    </submittedName>
</protein>
<dbReference type="AlphaFoldDB" id="A0A0E9SD15"/>
<reference evidence="1" key="2">
    <citation type="journal article" date="2015" name="Fish Shellfish Immunol.">
        <title>Early steps in the European eel (Anguilla anguilla)-Vibrio vulnificus interaction in the gills: Role of the RtxA13 toxin.</title>
        <authorList>
            <person name="Callol A."/>
            <person name="Pajuelo D."/>
            <person name="Ebbesson L."/>
            <person name="Teles M."/>
            <person name="MacKenzie S."/>
            <person name="Amaro C."/>
        </authorList>
    </citation>
    <scope>NUCLEOTIDE SEQUENCE</scope>
</reference>
<dbReference type="EMBL" id="GBXM01069992">
    <property type="protein sequence ID" value="JAH38585.1"/>
    <property type="molecule type" value="Transcribed_RNA"/>
</dbReference>
<organism evidence="1">
    <name type="scientific">Anguilla anguilla</name>
    <name type="common">European freshwater eel</name>
    <name type="synonym">Muraena anguilla</name>
    <dbReference type="NCBI Taxonomy" id="7936"/>
    <lineage>
        <taxon>Eukaryota</taxon>
        <taxon>Metazoa</taxon>
        <taxon>Chordata</taxon>
        <taxon>Craniata</taxon>
        <taxon>Vertebrata</taxon>
        <taxon>Euteleostomi</taxon>
        <taxon>Actinopterygii</taxon>
        <taxon>Neopterygii</taxon>
        <taxon>Teleostei</taxon>
        <taxon>Anguilliformes</taxon>
        <taxon>Anguillidae</taxon>
        <taxon>Anguilla</taxon>
    </lineage>
</organism>
<reference evidence="1" key="1">
    <citation type="submission" date="2014-11" db="EMBL/GenBank/DDBJ databases">
        <authorList>
            <person name="Amaro Gonzalez C."/>
        </authorList>
    </citation>
    <scope>NUCLEOTIDE SEQUENCE</scope>
</reference>
<accession>A0A0E9SD15</accession>
<evidence type="ECO:0000313" key="1">
    <source>
        <dbReference type="EMBL" id="JAH38585.1"/>
    </source>
</evidence>
<name>A0A0E9SD15_ANGAN</name>